<evidence type="ECO:0000256" key="4">
    <source>
        <dbReference type="ARBA" id="ARBA00022801"/>
    </source>
</evidence>
<keyword evidence="2 7" id="KW-0963">Cytoplasm</keyword>
<dbReference type="NCBIfam" id="TIGR01662">
    <property type="entry name" value="HAD-SF-IIIA"/>
    <property type="match status" value="1"/>
</dbReference>
<dbReference type="InterPro" id="IPR006549">
    <property type="entry name" value="HAD-SF_hydro_IIIA"/>
</dbReference>
<dbReference type="InterPro" id="IPR004446">
    <property type="entry name" value="Heptose_bisP_phosphatase"/>
</dbReference>
<dbReference type="GO" id="GO:0016791">
    <property type="term" value="F:phosphatase activity"/>
    <property type="evidence" value="ECO:0007669"/>
    <property type="project" value="InterPro"/>
</dbReference>
<feature type="active site" description="Nucleophile" evidence="8">
    <location>
        <position position="7"/>
    </location>
</feature>
<evidence type="ECO:0000256" key="1">
    <source>
        <dbReference type="ARBA" id="ARBA00004496"/>
    </source>
</evidence>
<feature type="binding site" evidence="9">
    <location>
        <position position="124"/>
    </location>
    <ligand>
        <name>Mg(2+)</name>
        <dbReference type="ChEBI" id="CHEBI:18420"/>
    </ligand>
</feature>
<keyword evidence="3 9" id="KW-0479">Metal-binding</keyword>
<feature type="binding site" evidence="9">
    <location>
        <position position="97"/>
    </location>
    <ligand>
        <name>Zn(2+)</name>
        <dbReference type="ChEBI" id="CHEBI:29105"/>
    </ligand>
</feature>
<keyword evidence="9" id="KW-0460">Magnesium</keyword>
<accession>A0A0V8H7C1</accession>
<evidence type="ECO:0000313" key="11">
    <source>
        <dbReference type="Proteomes" id="UP000181997"/>
    </source>
</evidence>
<feature type="binding site" evidence="9">
    <location>
        <position position="87"/>
    </location>
    <ligand>
        <name>Zn(2+)</name>
        <dbReference type="ChEBI" id="CHEBI:29105"/>
    </ligand>
</feature>
<dbReference type="GO" id="GO:0046872">
    <property type="term" value="F:metal ion binding"/>
    <property type="evidence" value="ECO:0007669"/>
    <property type="project" value="UniProtKB-KW"/>
</dbReference>
<sequence>MKAVFLDRDGTIGGTGGGVHPFEFELYEFAFGAIRSLNELGIKVFLFTNQTRVGRGYFTEEELIRGFELMKDELKGQSAFIDDIFYCHHHPEVGCECQKPGIGLLLRAKEKYNLRLEDCYVVGDTGSSDMAAAHLAGAKKVLVKTGWGESSLTKYRESWAGIAPDFIAEDLREAAAWIGGDLMDLSGKEGADDLFTG</sequence>
<dbReference type="Proteomes" id="UP000181997">
    <property type="component" value="Unassembled WGS sequence"/>
</dbReference>
<evidence type="ECO:0000256" key="7">
    <source>
        <dbReference type="PIRNR" id="PIRNR004682"/>
    </source>
</evidence>
<evidence type="ECO:0000313" key="10">
    <source>
        <dbReference type="EMBL" id="SCC34367.1"/>
    </source>
</evidence>
<dbReference type="PANTHER" id="PTHR42891">
    <property type="entry name" value="D-GLYCERO-BETA-D-MANNO-HEPTOSE-1,7-BISPHOSPHATE 7-PHOSPHATASE"/>
    <property type="match status" value="1"/>
</dbReference>
<dbReference type="GO" id="GO:0005737">
    <property type="term" value="C:cytoplasm"/>
    <property type="evidence" value="ECO:0007669"/>
    <property type="project" value="UniProtKB-SubCell"/>
</dbReference>
<comment type="similarity">
    <text evidence="7">Belongs to the gmhB family.</text>
</comment>
<keyword evidence="9" id="KW-0862">Zinc</keyword>
<dbReference type="InterPro" id="IPR036412">
    <property type="entry name" value="HAD-like_sf"/>
</dbReference>
<keyword evidence="11" id="KW-1185">Reference proteome</keyword>
<evidence type="ECO:0000256" key="8">
    <source>
        <dbReference type="PIRSR" id="PIRSR004682-1"/>
    </source>
</evidence>
<feature type="binding site" evidence="9">
    <location>
        <position position="89"/>
    </location>
    <ligand>
        <name>Zn(2+)</name>
        <dbReference type="ChEBI" id="CHEBI:29105"/>
    </ligand>
</feature>
<protein>
    <recommendedName>
        <fullName evidence="6 7">D,D-heptose 1,7-bisphosphate phosphatase</fullName>
        <ecNumber evidence="7">3.1.3.-</ecNumber>
    </recommendedName>
</protein>
<dbReference type="PANTHER" id="PTHR42891:SF1">
    <property type="entry name" value="D-GLYCERO-BETA-D-MANNO-HEPTOSE-1,7-BISPHOSPHATE 7-PHOSPHATASE"/>
    <property type="match status" value="1"/>
</dbReference>
<comment type="cofactor">
    <cofactor evidence="9">
        <name>Zn(2+)</name>
        <dbReference type="ChEBI" id="CHEBI:29105"/>
    </cofactor>
</comment>
<dbReference type="GO" id="GO:0005975">
    <property type="term" value="P:carbohydrate metabolic process"/>
    <property type="evidence" value="ECO:0007669"/>
    <property type="project" value="InterPro"/>
</dbReference>
<comment type="subcellular location">
    <subcellularLocation>
        <location evidence="1 7">Cytoplasm</location>
    </subcellularLocation>
</comment>
<evidence type="ECO:0000256" key="9">
    <source>
        <dbReference type="PIRSR" id="PIRSR004682-4"/>
    </source>
</evidence>
<dbReference type="OrthoDB" id="9801899at2"/>
<dbReference type="SUPFAM" id="SSF56784">
    <property type="entry name" value="HAD-like"/>
    <property type="match status" value="1"/>
</dbReference>
<dbReference type="Gene3D" id="3.40.50.1000">
    <property type="entry name" value="HAD superfamily/HAD-like"/>
    <property type="match status" value="1"/>
</dbReference>
<organism evidence="10 11">
    <name type="scientific">[Bacillus] enclensis</name>
    <dbReference type="NCBI Taxonomy" id="1402860"/>
    <lineage>
        <taxon>Bacteria</taxon>
        <taxon>Bacillati</taxon>
        <taxon>Bacillota</taxon>
        <taxon>Bacilli</taxon>
        <taxon>Bacillales</taxon>
        <taxon>Bacillaceae</taxon>
        <taxon>Rossellomorea</taxon>
    </lineage>
</organism>
<feature type="binding site" evidence="9">
    <location>
        <position position="7"/>
    </location>
    <ligand>
        <name>Mg(2+)</name>
        <dbReference type="ChEBI" id="CHEBI:18420"/>
    </ligand>
</feature>
<keyword evidence="4 7" id="KW-0378">Hydrolase</keyword>
<dbReference type="PIRSF" id="PIRSF004682">
    <property type="entry name" value="GmhB"/>
    <property type="match status" value="1"/>
</dbReference>
<feature type="binding site" evidence="9">
    <location>
        <position position="9"/>
    </location>
    <ligand>
        <name>Mg(2+)</name>
        <dbReference type="ChEBI" id="CHEBI:18420"/>
    </ligand>
</feature>
<reference evidence="11" key="1">
    <citation type="submission" date="2016-08" db="EMBL/GenBank/DDBJ databases">
        <authorList>
            <person name="Varghese N."/>
            <person name="Submissions Spin"/>
        </authorList>
    </citation>
    <scope>NUCLEOTIDE SEQUENCE [LARGE SCALE GENOMIC DNA]</scope>
    <source>
        <strain evidence="11">SGD-1123</strain>
    </source>
</reference>
<keyword evidence="5 7" id="KW-0119">Carbohydrate metabolism</keyword>
<dbReference type="EC" id="3.1.3.-" evidence="7"/>
<dbReference type="Pfam" id="PF13242">
    <property type="entry name" value="Hydrolase_like"/>
    <property type="match status" value="1"/>
</dbReference>
<evidence type="ECO:0000256" key="6">
    <source>
        <dbReference type="ARBA" id="ARBA00031828"/>
    </source>
</evidence>
<name>A0A0V8H7C1_9BACI</name>
<evidence type="ECO:0000256" key="2">
    <source>
        <dbReference type="ARBA" id="ARBA00022490"/>
    </source>
</evidence>
<feature type="binding site" evidence="9">
    <location>
        <position position="95"/>
    </location>
    <ligand>
        <name>Zn(2+)</name>
        <dbReference type="ChEBI" id="CHEBI:29105"/>
    </ligand>
</feature>
<dbReference type="InterPro" id="IPR006543">
    <property type="entry name" value="Histidinol-phos"/>
</dbReference>
<comment type="cofactor">
    <cofactor evidence="9">
        <name>Mg(2+)</name>
        <dbReference type="ChEBI" id="CHEBI:18420"/>
    </cofactor>
</comment>
<evidence type="ECO:0000256" key="5">
    <source>
        <dbReference type="ARBA" id="ARBA00023277"/>
    </source>
</evidence>
<evidence type="ECO:0000256" key="3">
    <source>
        <dbReference type="ARBA" id="ARBA00022723"/>
    </source>
</evidence>
<dbReference type="AlphaFoldDB" id="A0A0V8H7C1"/>
<gene>
    <name evidence="10" type="ORF">GA0061094_4136</name>
</gene>
<dbReference type="InterPro" id="IPR023214">
    <property type="entry name" value="HAD_sf"/>
</dbReference>
<dbReference type="EMBL" id="FMAU01000009">
    <property type="protein sequence ID" value="SCC34367.1"/>
    <property type="molecule type" value="Genomic_DNA"/>
</dbReference>
<dbReference type="RefSeq" id="WP_058299916.1">
    <property type="nucleotide sequence ID" value="NZ_FMAU01000009.1"/>
</dbReference>
<proteinExistence type="inferred from homology"/>
<dbReference type="NCBIfam" id="TIGR01656">
    <property type="entry name" value="Histidinol-ppas"/>
    <property type="match status" value="1"/>
</dbReference>
<feature type="active site" description="Proton donor" evidence="8">
    <location>
        <position position="9"/>
    </location>
</feature>